<accession>A0A809RM80</accession>
<sequence length="352" mass="39298">MSLQPSIHSCFQDAVLYPKLFKLQDNLYAASFFLMKLLPAKFILDNARKEGKIRPGSTIAETTSGTFGLALAMLCNHYGYKCILVSDPVLDPLLKNRIESLGAVVDIVAEPSKVGGYQRARLDRLNEHLDKHKDSFWPMQYENHNNPSSYALLAEYFATALGKIDCLIGTVGSGGSMCGTSLFLRKVNPDMQAIGVDTINSILFGQPDGKRLVRGLGNSIMPAILDHTIFDEVHWLSAEETFAATRNIHKQHGLFVGATGGAAYKVAKHWADRHPKLTTVFICADEGYRYLDNVFDDNWVDAQNLNLNRAFPEPLITSSPLKEMKQWTMMDWGRRTLQEVIQANRSNVEVMA</sequence>
<dbReference type="InterPro" id="IPR001926">
    <property type="entry name" value="TrpB-like_PALP"/>
</dbReference>
<dbReference type="KEGG" id="sniv:SFSGTM_32230"/>
<evidence type="ECO:0000256" key="1">
    <source>
        <dbReference type="ARBA" id="ARBA00001933"/>
    </source>
</evidence>
<dbReference type="PANTHER" id="PTHR10314">
    <property type="entry name" value="CYSTATHIONINE BETA-SYNTHASE"/>
    <property type="match status" value="1"/>
</dbReference>
<dbReference type="Pfam" id="PF00291">
    <property type="entry name" value="PALP"/>
    <property type="match status" value="1"/>
</dbReference>
<keyword evidence="2" id="KW-0663">Pyridoxal phosphate</keyword>
<evidence type="ECO:0000256" key="2">
    <source>
        <dbReference type="ARBA" id="ARBA00022898"/>
    </source>
</evidence>
<evidence type="ECO:0000313" key="4">
    <source>
        <dbReference type="EMBL" id="BBP02515.1"/>
    </source>
</evidence>
<evidence type="ECO:0000259" key="3">
    <source>
        <dbReference type="Pfam" id="PF00291"/>
    </source>
</evidence>
<keyword evidence="5" id="KW-1185">Reference proteome</keyword>
<reference evidence="5" key="1">
    <citation type="submission" date="2019-11" db="EMBL/GenBank/DDBJ databases">
        <title>Isolation and characterization of a novel species in the genus Sulfuriferula.</title>
        <authorList>
            <person name="Mochizuki J."/>
            <person name="Kojima H."/>
            <person name="Fukui M."/>
        </authorList>
    </citation>
    <scope>NUCLEOTIDE SEQUENCE [LARGE SCALE GENOMIC DNA]</scope>
    <source>
        <strain evidence="5">SGTM</strain>
        <plasmid evidence="5">sgtm_pl1 dna</plasmid>
    </source>
</reference>
<comment type="cofactor">
    <cofactor evidence="1">
        <name>pyridoxal 5'-phosphate</name>
        <dbReference type="ChEBI" id="CHEBI:597326"/>
    </cofactor>
</comment>
<dbReference type="AlphaFoldDB" id="A0A809RM80"/>
<feature type="domain" description="Tryptophan synthase beta chain-like PALP" evidence="3">
    <location>
        <begin position="35"/>
        <end position="282"/>
    </location>
</feature>
<geneLocation type="plasmid" evidence="5">
    <name>sgtm_pl1 dna</name>
</geneLocation>
<dbReference type="GO" id="GO:1901605">
    <property type="term" value="P:alpha-amino acid metabolic process"/>
    <property type="evidence" value="ECO:0007669"/>
    <property type="project" value="UniProtKB-ARBA"/>
</dbReference>
<dbReference type="InterPro" id="IPR036052">
    <property type="entry name" value="TrpB-like_PALP_sf"/>
</dbReference>
<dbReference type="EMBL" id="AP021882">
    <property type="protein sequence ID" value="BBP02515.1"/>
    <property type="molecule type" value="Genomic_DNA"/>
</dbReference>
<gene>
    <name evidence="4" type="ORF">SFSGTM_32230</name>
</gene>
<name>A0A809RM80_9PROT</name>
<protein>
    <submittedName>
        <fullName evidence="4">Cystathionine beta-synthase</fullName>
    </submittedName>
</protein>
<keyword evidence="4" id="KW-0614">Plasmid</keyword>
<dbReference type="InterPro" id="IPR050214">
    <property type="entry name" value="Cys_Synth/Cystath_Beta-Synth"/>
</dbReference>
<dbReference type="SUPFAM" id="SSF53686">
    <property type="entry name" value="Tryptophan synthase beta subunit-like PLP-dependent enzymes"/>
    <property type="match status" value="1"/>
</dbReference>
<dbReference type="Gene3D" id="3.40.50.1100">
    <property type="match status" value="2"/>
</dbReference>
<organism evidence="4 5">
    <name type="scientific">Sulfuriferula nivalis</name>
    <dbReference type="NCBI Taxonomy" id="2675298"/>
    <lineage>
        <taxon>Bacteria</taxon>
        <taxon>Pseudomonadati</taxon>
        <taxon>Pseudomonadota</taxon>
        <taxon>Betaproteobacteria</taxon>
        <taxon>Nitrosomonadales</taxon>
        <taxon>Sulfuricellaceae</taxon>
        <taxon>Sulfuriferula</taxon>
    </lineage>
</organism>
<dbReference type="Proteomes" id="UP000463939">
    <property type="component" value="Plasmid SGTM_pl1"/>
</dbReference>
<dbReference type="RefSeq" id="WP_162086408.1">
    <property type="nucleotide sequence ID" value="NZ_AP021882.1"/>
</dbReference>
<evidence type="ECO:0000313" key="5">
    <source>
        <dbReference type="Proteomes" id="UP000463939"/>
    </source>
</evidence>
<proteinExistence type="predicted"/>
<dbReference type="CDD" id="cd01561">
    <property type="entry name" value="CBS_like"/>
    <property type="match status" value="1"/>
</dbReference>